<gene>
    <name evidence="2" type="ORF">WICANDRAFT_62359</name>
</gene>
<evidence type="ECO:0000313" key="3">
    <source>
        <dbReference type="Proteomes" id="UP000094112"/>
    </source>
</evidence>
<organism evidence="2 3">
    <name type="scientific">Wickerhamomyces anomalus (strain ATCC 58044 / CBS 1984 / NCYC 433 / NRRL Y-366-8)</name>
    <name type="common">Yeast</name>
    <name type="synonym">Hansenula anomala</name>
    <dbReference type="NCBI Taxonomy" id="683960"/>
    <lineage>
        <taxon>Eukaryota</taxon>
        <taxon>Fungi</taxon>
        <taxon>Dikarya</taxon>
        <taxon>Ascomycota</taxon>
        <taxon>Saccharomycotina</taxon>
        <taxon>Saccharomycetes</taxon>
        <taxon>Phaffomycetales</taxon>
        <taxon>Wickerhamomycetaceae</taxon>
        <taxon>Wickerhamomyces</taxon>
    </lineage>
</organism>
<sequence length="316" mass="36578">MTLIPDTAALYHGDDDGVGIHQRSVNQQSDSMAPKLPFDVNDYLNFELNEDFISSSGDFINDYSTSDSNHSDSCFSVHQSSSKSLDGGFNQLTYEMDIFDKENYDYEHDYNDISRYGEFNDDDDTCYLKNYKLSSGAQPTLPSNDFKIFEYDHKDFNCSVITKLNNTPCKNKITCNFHSIPEKSKVERCDSVLKLIKNFKYLQKLNEDISKFTISSKSKSKSNGYTAASRMKRHNSFNDSSHIKKKPQLLNPIDILNDNDDYYQNEEDDDEFINTLILKIGLLKNDPQERLLEFQYKTELKNLATIEYYNQNQFTL</sequence>
<dbReference type="InterPro" id="IPR013243">
    <property type="entry name" value="SCA7_dom"/>
</dbReference>
<dbReference type="EMBL" id="KV454210">
    <property type="protein sequence ID" value="ODQ59774.1"/>
    <property type="molecule type" value="Genomic_DNA"/>
</dbReference>
<reference evidence="2 3" key="1">
    <citation type="journal article" date="2016" name="Proc. Natl. Acad. Sci. U.S.A.">
        <title>Comparative genomics of biotechnologically important yeasts.</title>
        <authorList>
            <person name="Riley R."/>
            <person name="Haridas S."/>
            <person name="Wolfe K.H."/>
            <person name="Lopes M.R."/>
            <person name="Hittinger C.T."/>
            <person name="Goeker M."/>
            <person name="Salamov A.A."/>
            <person name="Wisecaver J.H."/>
            <person name="Long T.M."/>
            <person name="Calvey C.H."/>
            <person name="Aerts A.L."/>
            <person name="Barry K.W."/>
            <person name="Choi C."/>
            <person name="Clum A."/>
            <person name="Coughlan A.Y."/>
            <person name="Deshpande S."/>
            <person name="Douglass A.P."/>
            <person name="Hanson S.J."/>
            <person name="Klenk H.-P."/>
            <person name="LaButti K.M."/>
            <person name="Lapidus A."/>
            <person name="Lindquist E.A."/>
            <person name="Lipzen A.M."/>
            <person name="Meier-Kolthoff J.P."/>
            <person name="Ohm R.A."/>
            <person name="Otillar R.P."/>
            <person name="Pangilinan J.L."/>
            <person name="Peng Y."/>
            <person name="Rokas A."/>
            <person name="Rosa C.A."/>
            <person name="Scheuner C."/>
            <person name="Sibirny A.A."/>
            <person name="Slot J.C."/>
            <person name="Stielow J.B."/>
            <person name="Sun H."/>
            <person name="Kurtzman C.P."/>
            <person name="Blackwell M."/>
            <person name="Grigoriev I.V."/>
            <person name="Jeffries T.W."/>
        </authorList>
    </citation>
    <scope>NUCLEOTIDE SEQUENCE [LARGE SCALE GENOMIC DNA]</scope>
    <source>
        <strain evidence="3">ATCC 58044 / CBS 1984 / NCYC 433 / NRRL Y-366-8</strain>
    </source>
</reference>
<dbReference type="Pfam" id="PF08313">
    <property type="entry name" value="SCA7"/>
    <property type="match status" value="1"/>
</dbReference>
<feature type="domain" description="SCA7" evidence="1">
    <location>
        <begin position="155"/>
        <end position="200"/>
    </location>
</feature>
<dbReference type="GeneID" id="30200594"/>
<evidence type="ECO:0000313" key="2">
    <source>
        <dbReference type="EMBL" id="ODQ59774.1"/>
    </source>
</evidence>
<dbReference type="AlphaFoldDB" id="A0A1E3P3J2"/>
<accession>A0A1E3P3J2</accession>
<protein>
    <recommendedName>
        <fullName evidence="1">SCA7 domain-containing protein</fullName>
    </recommendedName>
</protein>
<dbReference type="RefSeq" id="XP_019038981.1">
    <property type="nucleotide sequence ID" value="XM_019183348.1"/>
</dbReference>
<keyword evidence="3" id="KW-1185">Reference proteome</keyword>
<evidence type="ECO:0000259" key="1">
    <source>
        <dbReference type="Pfam" id="PF08313"/>
    </source>
</evidence>
<name>A0A1E3P3J2_WICAA</name>
<proteinExistence type="predicted"/>
<dbReference type="Proteomes" id="UP000094112">
    <property type="component" value="Unassembled WGS sequence"/>
</dbReference>
<dbReference type="OrthoDB" id="10267123at2759"/>